<comment type="similarity">
    <text evidence="2">Belongs to the amidase family.</text>
</comment>
<dbReference type="InterPro" id="IPR000120">
    <property type="entry name" value="Amidase"/>
</dbReference>
<comment type="function">
    <text evidence="1">Hydrolyzes indole-3-acetamide (IAM) into indole-3-acetic acid (IAA).</text>
</comment>
<dbReference type="Gene3D" id="3.90.1300.10">
    <property type="entry name" value="Amidase signature (AS) domain"/>
    <property type="match status" value="1"/>
</dbReference>
<evidence type="ECO:0000256" key="2">
    <source>
        <dbReference type="ARBA" id="ARBA00009199"/>
    </source>
</evidence>
<comment type="caution">
    <text evidence="5">The sequence shown here is derived from an EMBL/GenBank/DDBJ whole genome shotgun (WGS) entry which is preliminary data.</text>
</comment>
<protein>
    <recommendedName>
        <fullName evidence="3">Indoleacetamide hydrolase</fullName>
    </recommendedName>
</protein>
<dbReference type="SUPFAM" id="SSF75304">
    <property type="entry name" value="Amidase signature (AS) enzymes"/>
    <property type="match status" value="1"/>
</dbReference>
<dbReference type="RefSeq" id="WP_198882055.1">
    <property type="nucleotide sequence ID" value="NZ_JAEKJA010000007.1"/>
</dbReference>
<feature type="domain" description="Amidase" evidence="4">
    <location>
        <begin position="41"/>
        <end position="443"/>
    </location>
</feature>
<reference evidence="5" key="1">
    <citation type="submission" date="2020-12" db="EMBL/GenBank/DDBJ databases">
        <title>Bacterial taxonomy.</title>
        <authorList>
            <person name="Pan X."/>
        </authorList>
    </citation>
    <scope>NUCLEOTIDE SEQUENCE</scope>
    <source>
        <strain evidence="5">B2012</strain>
    </source>
</reference>
<dbReference type="Proteomes" id="UP000609531">
    <property type="component" value="Unassembled WGS sequence"/>
</dbReference>
<evidence type="ECO:0000256" key="3">
    <source>
        <dbReference type="ARBA" id="ARBA00021874"/>
    </source>
</evidence>
<dbReference type="PANTHER" id="PTHR11895:SF7">
    <property type="entry name" value="GLUTAMYL-TRNA(GLN) AMIDOTRANSFERASE SUBUNIT A, MITOCHONDRIAL"/>
    <property type="match status" value="1"/>
</dbReference>
<dbReference type="EMBL" id="JAEKJA010000007">
    <property type="protein sequence ID" value="MBJ3776178.1"/>
    <property type="molecule type" value="Genomic_DNA"/>
</dbReference>
<evidence type="ECO:0000259" key="4">
    <source>
        <dbReference type="Pfam" id="PF01425"/>
    </source>
</evidence>
<dbReference type="AlphaFoldDB" id="A0A934IGS8"/>
<dbReference type="Pfam" id="PF01425">
    <property type="entry name" value="Amidase"/>
    <property type="match status" value="1"/>
</dbReference>
<gene>
    <name evidence="5" type="ORF">JCR33_10795</name>
</gene>
<proteinExistence type="inferred from homology"/>
<dbReference type="InterPro" id="IPR020556">
    <property type="entry name" value="Amidase_CS"/>
</dbReference>
<dbReference type="GO" id="GO:0003824">
    <property type="term" value="F:catalytic activity"/>
    <property type="evidence" value="ECO:0007669"/>
    <property type="project" value="InterPro"/>
</dbReference>
<evidence type="ECO:0000256" key="1">
    <source>
        <dbReference type="ARBA" id="ARBA00003871"/>
    </source>
</evidence>
<dbReference type="InterPro" id="IPR023631">
    <property type="entry name" value="Amidase_dom"/>
</dbReference>
<sequence>MTSTPIDGPADADLSAADATHLLAAFGAGSDDPVAALARAEARLAAIDPRINAMTVMNPAARADAKASAARWRAGSPVGPLDGVPITLKDNLVAAGMSASFGTPALAERIAAHDELPVARLRAAGAVFLGKTNVPEFCLEGYTANSVYGATGNPHAPDLTPGGSSGGAAASVAAGVVPVGIGTDGGGSLRRPAGHTGLVTLKSTPHHYARAAGLPVLYLDFEVVGALCRSLADLILFDRVLSAREPAPERRHPWRVRYVERLGDAPLDPVIAATCRTAVEGLAAAGWRIEEGPLPLDTDPIIEVWRDISAIGLAHAFAADPEMAARATERYRALAAEAAALPATHLYEIVTRVRLLREAARETFADVDLLITPATAAQPWPKAEAFPPVIDGHAVGPRGHAVYTGWVNAAGLPALAVPLPAPAGSLPIGLQIIAGTGREDRLLGVGKALLEAGVTALRG</sequence>
<keyword evidence="6" id="KW-1185">Reference proteome</keyword>
<accession>A0A934IGS8</accession>
<evidence type="ECO:0000313" key="6">
    <source>
        <dbReference type="Proteomes" id="UP000609531"/>
    </source>
</evidence>
<organism evidence="5 6">
    <name type="scientific">Acuticoccus mangrovi</name>
    <dbReference type="NCBI Taxonomy" id="2796142"/>
    <lineage>
        <taxon>Bacteria</taxon>
        <taxon>Pseudomonadati</taxon>
        <taxon>Pseudomonadota</taxon>
        <taxon>Alphaproteobacteria</taxon>
        <taxon>Hyphomicrobiales</taxon>
        <taxon>Amorphaceae</taxon>
        <taxon>Acuticoccus</taxon>
    </lineage>
</organism>
<dbReference type="PANTHER" id="PTHR11895">
    <property type="entry name" value="TRANSAMIDASE"/>
    <property type="match status" value="1"/>
</dbReference>
<evidence type="ECO:0000313" key="5">
    <source>
        <dbReference type="EMBL" id="MBJ3776178.1"/>
    </source>
</evidence>
<dbReference type="InterPro" id="IPR036928">
    <property type="entry name" value="AS_sf"/>
</dbReference>
<name>A0A934IGS8_9HYPH</name>
<dbReference type="PROSITE" id="PS00571">
    <property type="entry name" value="AMIDASES"/>
    <property type="match status" value="1"/>
</dbReference>